<proteinExistence type="predicted"/>
<name>A0A1X2ERW6_MYCSZ</name>
<gene>
    <name evidence="1" type="ORF">AWC27_24745</name>
</gene>
<accession>A0A1X2ERW6</accession>
<dbReference type="AlphaFoldDB" id="A0A1X2ERW6"/>
<sequence length="131" mass="15318">MDDRALQQWVKEGLLIEGLQDWSSLSDVHGAYLARCRPRRPEHEVQQLALNMIRELVNEGLFDIGSIEGTRRHPYFEPWNLPLDEAMAKIEDAYINHFDDPWGWQTMCWLNPTDKGKELALKLYHADEPES</sequence>
<dbReference type="EMBL" id="LQPW01000048">
    <property type="protein sequence ID" value="ORX08768.1"/>
    <property type="molecule type" value="Genomic_DNA"/>
</dbReference>
<evidence type="ECO:0000313" key="1">
    <source>
        <dbReference type="EMBL" id="ORX08768.1"/>
    </source>
</evidence>
<comment type="caution">
    <text evidence="1">The sequence shown here is derived from an EMBL/GenBank/DDBJ whole genome shotgun (WGS) entry which is preliminary data.</text>
</comment>
<keyword evidence="2" id="KW-1185">Reference proteome</keyword>
<dbReference type="Proteomes" id="UP000193317">
    <property type="component" value="Unassembled WGS sequence"/>
</dbReference>
<protein>
    <submittedName>
        <fullName evidence="1">Uncharacterized protein</fullName>
    </submittedName>
</protein>
<dbReference type="OrthoDB" id="4640995at2"/>
<evidence type="ECO:0000313" key="2">
    <source>
        <dbReference type="Proteomes" id="UP000193317"/>
    </source>
</evidence>
<organism evidence="1 2">
    <name type="scientific">Mycobacterium szulgai</name>
    <dbReference type="NCBI Taxonomy" id="1787"/>
    <lineage>
        <taxon>Bacteria</taxon>
        <taxon>Bacillati</taxon>
        <taxon>Actinomycetota</taxon>
        <taxon>Actinomycetes</taxon>
        <taxon>Mycobacteriales</taxon>
        <taxon>Mycobacteriaceae</taxon>
        <taxon>Mycobacterium</taxon>
    </lineage>
</organism>
<reference evidence="1 2" key="1">
    <citation type="submission" date="2016-01" db="EMBL/GenBank/DDBJ databases">
        <title>The new phylogeny of the genus Mycobacterium.</title>
        <authorList>
            <person name="Tarcisio F."/>
            <person name="Conor M."/>
            <person name="Antonella G."/>
            <person name="Elisabetta G."/>
            <person name="Giulia F.S."/>
            <person name="Sara T."/>
            <person name="Anna F."/>
            <person name="Clotilde B."/>
            <person name="Roberto B."/>
            <person name="Veronica D.S."/>
            <person name="Fabio R."/>
            <person name="Monica P."/>
            <person name="Olivier J."/>
            <person name="Enrico T."/>
            <person name="Nicola S."/>
        </authorList>
    </citation>
    <scope>NUCLEOTIDE SEQUENCE [LARGE SCALE GENOMIC DNA]</scope>
    <source>
        <strain evidence="1 2">DSM 44166</strain>
    </source>
</reference>